<evidence type="ECO:0000259" key="1">
    <source>
        <dbReference type="Pfam" id="PF00149"/>
    </source>
</evidence>
<dbReference type="PANTHER" id="PTHR12905">
    <property type="entry name" value="METALLOPHOSPHOESTERASE"/>
    <property type="match status" value="1"/>
</dbReference>
<dbReference type="InterPro" id="IPR051693">
    <property type="entry name" value="UPF0046_metallophosphoest"/>
</dbReference>
<evidence type="ECO:0000313" key="2">
    <source>
        <dbReference type="EMBL" id="KAF2398319.1"/>
    </source>
</evidence>
<accession>A0A6G1HR51</accession>
<evidence type="ECO:0000313" key="3">
    <source>
        <dbReference type="Proteomes" id="UP000799640"/>
    </source>
</evidence>
<keyword evidence="3" id="KW-1185">Reference proteome</keyword>
<dbReference type="SUPFAM" id="SSF56300">
    <property type="entry name" value="Metallo-dependent phosphatases"/>
    <property type="match status" value="1"/>
</dbReference>
<dbReference type="CDD" id="cd07379">
    <property type="entry name" value="MPP_239FB"/>
    <property type="match status" value="1"/>
</dbReference>
<dbReference type="Pfam" id="PF00149">
    <property type="entry name" value="Metallophos"/>
    <property type="match status" value="1"/>
</dbReference>
<dbReference type="GO" id="GO:0016787">
    <property type="term" value="F:hydrolase activity"/>
    <property type="evidence" value="ECO:0007669"/>
    <property type="project" value="InterPro"/>
</dbReference>
<feature type="domain" description="Calcineurin-like phosphoesterase" evidence="1">
    <location>
        <begin position="67"/>
        <end position="235"/>
    </location>
</feature>
<dbReference type="EMBL" id="ML996700">
    <property type="protein sequence ID" value="KAF2398319.1"/>
    <property type="molecule type" value="Genomic_DNA"/>
</dbReference>
<dbReference type="AlphaFoldDB" id="A0A6G1HR51"/>
<dbReference type="InterPro" id="IPR004843">
    <property type="entry name" value="Calcineurin-like_PHP"/>
</dbReference>
<gene>
    <name evidence="2" type="ORF">EJ06DRAFT_532066</name>
</gene>
<dbReference type="Proteomes" id="UP000799640">
    <property type="component" value="Unassembled WGS sequence"/>
</dbReference>
<dbReference type="OrthoDB" id="630188at2759"/>
<sequence>MLFRRKQPDLFDPPSRLGSILAAPMKYLARVIYRFSNILRSPPGAKNPPVRLVCISDTHCSTPDDIPSGDVLIHAGDLTQKGTIAELQAQIDWMDSLPHPYKIAIAGNHDTWLDPRARQTLDEADRNGTLNWRGIQYLQHSSTTLTFKSQGRTRYIKVYGAPQIPLCGGSDFAFQYPRGQDAWSESIPADTSILVTHSPPKYHRDMAQIPLGCEWLLKEVWRVKPKLHIFGHIHVGAGRERAWWDEAQKEYEAIQASKRKGLILGILDTSAWKALARMVVYGAIGVAWDRVWGGETSSTLFVNAALMYNNTGVVSNPVQVVDL</sequence>
<organism evidence="2 3">
    <name type="scientific">Trichodelitschia bisporula</name>
    <dbReference type="NCBI Taxonomy" id="703511"/>
    <lineage>
        <taxon>Eukaryota</taxon>
        <taxon>Fungi</taxon>
        <taxon>Dikarya</taxon>
        <taxon>Ascomycota</taxon>
        <taxon>Pezizomycotina</taxon>
        <taxon>Dothideomycetes</taxon>
        <taxon>Dothideomycetes incertae sedis</taxon>
        <taxon>Phaeotrichales</taxon>
        <taxon>Phaeotrichaceae</taxon>
        <taxon>Trichodelitschia</taxon>
    </lineage>
</organism>
<reference evidence="2" key="1">
    <citation type="journal article" date="2020" name="Stud. Mycol.">
        <title>101 Dothideomycetes genomes: a test case for predicting lifestyles and emergence of pathogens.</title>
        <authorList>
            <person name="Haridas S."/>
            <person name="Albert R."/>
            <person name="Binder M."/>
            <person name="Bloem J."/>
            <person name="Labutti K."/>
            <person name="Salamov A."/>
            <person name="Andreopoulos B."/>
            <person name="Baker S."/>
            <person name="Barry K."/>
            <person name="Bills G."/>
            <person name="Bluhm B."/>
            <person name="Cannon C."/>
            <person name="Castanera R."/>
            <person name="Culley D."/>
            <person name="Daum C."/>
            <person name="Ezra D."/>
            <person name="Gonzalez J."/>
            <person name="Henrissat B."/>
            <person name="Kuo A."/>
            <person name="Liang C."/>
            <person name="Lipzen A."/>
            <person name="Lutzoni F."/>
            <person name="Magnuson J."/>
            <person name="Mondo S."/>
            <person name="Nolan M."/>
            <person name="Ohm R."/>
            <person name="Pangilinan J."/>
            <person name="Park H.-J."/>
            <person name="Ramirez L."/>
            <person name="Alfaro M."/>
            <person name="Sun H."/>
            <person name="Tritt A."/>
            <person name="Yoshinaga Y."/>
            <person name="Zwiers L.-H."/>
            <person name="Turgeon B."/>
            <person name="Goodwin S."/>
            <person name="Spatafora J."/>
            <person name="Crous P."/>
            <person name="Grigoriev I."/>
        </authorList>
    </citation>
    <scope>NUCLEOTIDE SEQUENCE</scope>
    <source>
        <strain evidence="2">CBS 262.69</strain>
    </source>
</reference>
<protein>
    <submittedName>
        <fullName evidence="2">Metallo-dependent phosphatase</fullName>
    </submittedName>
</protein>
<name>A0A6G1HR51_9PEZI</name>
<dbReference type="Gene3D" id="3.60.21.10">
    <property type="match status" value="1"/>
</dbReference>
<dbReference type="InterPro" id="IPR029052">
    <property type="entry name" value="Metallo-depent_PP-like"/>
</dbReference>
<proteinExistence type="predicted"/>
<dbReference type="PANTHER" id="PTHR12905:SF18">
    <property type="entry name" value="ESTER HYDROLASE, PUTATIVE (AFU_ORTHOLOGUE AFUA_4G03130)-RELATED"/>
    <property type="match status" value="1"/>
</dbReference>